<accession>A0A7R9QI14</accession>
<dbReference type="InterPro" id="IPR011009">
    <property type="entry name" value="Kinase-like_dom_sf"/>
</dbReference>
<dbReference type="Gene3D" id="1.10.510.10">
    <property type="entry name" value="Transferase(Phosphotransferase) domain 1"/>
    <property type="match status" value="2"/>
</dbReference>
<dbReference type="OrthoDB" id="341578at2759"/>
<dbReference type="PROSITE" id="PS50011">
    <property type="entry name" value="PROTEIN_KINASE_DOM"/>
    <property type="match status" value="1"/>
</dbReference>
<reference evidence="6" key="1">
    <citation type="submission" date="2020-11" db="EMBL/GenBank/DDBJ databases">
        <authorList>
            <person name="Tran Van P."/>
        </authorList>
    </citation>
    <scope>NUCLEOTIDE SEQUENCE</scope>
</reference>
<dbReference type="GO" id="GO:0004672">
    <property type="term" value="F:protein kinase activity"/>
    <property type="evidence" value="ECO:0007669"/>
    <property type="project" value="InterPro"/>
</dbReference>
<keyword evidence="3" id="KW-0418">Kinase</keyword>
<evidence type="ECO:0000256" key="4">
    <source>
        <dbReference type="ARBA" id="ARBA00022840"/>
    </source>
</evidence>
<organism evidence="6">
    <name type="scientific">Oppiella nova</name>
    <dbReference type="NCBI Taxonomy" id="334625"/>
    <lineage>
        <taxon>Eukaryota</taxon>
        <taxon>Metazoa</taxon>
        <taxon>Ecdysozoa</taxon>
        <taxon>Arthropoda</taxon>
        <taxon>Chelicerata</taxon>
        <taxon>Arachnida</taxon>
        <taxon>Acari</taxon>
        <taxon>Acariformes</taxon>
        <taxon>Sarcoptiformes</taxon>
        <taxon>Oribatida</taxon>
        <taxon>Brachypylina</taxon>
        <taxon>Oppioidea</taxon>
        <taxon>Oppiidae</taxon>
        <taxon>Oppiella</taxon>
    </lineage>
</organism>
<sequence>MDYRIKLCDFEHTADVGDLSYQAPEAQTNEYNHLIDIYSLSLIGSQIFGFNVNDIIDGKNGRFFKICDFGLATVHKHKSVVGDKDYCAPEVEWNDYTYNHMIDVYRTGVLVNPFGNLILALNEPVVMWKKVNTGSPNHMPTSLGDQNVLRGEDCPPVDPSEHCPPGV</sequence>
<dbReference type="InterPro" id="IPR000719">
    <property type="entry name" value="Prot_kinase_dom"/>
</dbReference>
<evidence type="ECO:0000256" key="3">
    <source>
        <dbReference type="ARBA" id="ARBA00022777"/>
    </source>
</evidence>
<evidence type="ECO:0000313" key="7">
    <source>
        <dbReference type="Proteomes" id="UP000728032"/>
    </source>
</evidence>
<keyword evidence="7" id="KW-1185">Reference proteome</keyword>
<evidence type="ECO:0000256" key="1">
    <source>
        <dbReference type="ARBA" id="ARBA00022679"/>
    </source>
</evidence>
<proteinExistence type="predicted"/>
<protein>
    <recommendedName>
        <fullName evidence="5">Protein kinase domain-containing protein</fullName>
    </recommendedName>
</protein>
<dbReference type="EMBL" id="OC917221">
    <property type="protein sequence ID" value="CAD7646491.1"/>
    <property type="molecule type" value="Genomic_DNA"/>
</dbReference>
<keyword evidence="4" id="KW-0067">ATP-binding</keyword>
<keyword evidence="1" id="KW-0808">Transferase</keyword>
<dbReference type="GO" id="GO:0005634">
    <property type="term" value="C:nucleus"/>
    <property type="evidence" value="ECO:0007669"/>
    <property type="project" value="TreeGrafter"/>
</dbReference>
<dbReference type="SUPFAM" id="SSF56112">
    <property type="entry name" value="Protein kinase-like (PK-like)"/>
    <property type="match status" value="2"/>
</dbReference>
<dbReference type="GO" id="GO:0005524">
    <property type="term" value="F:ATP binding"/>
    <property type="evidence" value="ECO:0007669"/>
    <property type="project" value="UniProtKB-KW"/>
</dbReference>
<keyword evidence="2" id="KW-0547">Nucleotide-binding</keyword>
<name>A0A7R9QI14_9ACAR</name>
<evidence type="ECO:0000256" key="2">
    <source>
        <dbReference type="ARBA" id="ARBA00022741"/>
    </source>
</evidence>
<dbReference type="GO" id="GO:0005737">
    <property type="term" value="C:cytoplasm"/>
    <property type="evidence" value="ECO:0007669"/>
    <property type="project" value="TreeGrafter"/>
</dbReference>
<feature type="domain" description="Protein kinase" evidence="5">
    <location>
        <begin position="1"/>
        <end position="167"/>
    </location>
</feature>
<dbReference type="AlphaFoldDB" id="A0A7R9QI14"/>
<dbReference type="Proteomes" id="UP000728032">
    <property type="component" value="Unassembled WGS sequence"/>
</dbReference>
<gene>
    <name evidence="6" type="ORF">ONB1V03_LOCUS5757</name>
</gene>
<evidence type="ECO:0000313" key="6">
    <source>
        <dbReference type="EMBL" id="CAD7646491.1"/>
    </source>
</evidence>
<dbReference type="EMBL" id="CAJPVJ010002396">
    <property type="protein sequence ID" value="CAG2166230.1"/>
    <property type="molecule type" value="Genomic_DNA"/>
</dbReference>
<dbReference type="PANTHER" id="PTHR11042">
    <property type="entry name" value="EUKARYOTIC TRANSLATION INITIATION FACTOR 2-ALPHA KINASE EIF2-ALPHA KINASE -RELATED"/>
    <property type="match status" value="1"/>
</dbReference>
<dbReference type="InterPro" id="IPR050339">
    <property type="entry name" value="CC_SR_Kinase"/>
</dbReference>
<evidence type="ECO:0000259" key="5">
    <source>
        <dbReference type="PROSITE" id="PS50011"/>
    </source>
</evidence>
<dbReference type="Pfam" id="PF00069">
    <property type="entry name" value="Pkinase"/>
    <property type="match status" value="1"/>
</dbReference>